<dbReference type="RefSeq" id="WP_053222890.1">
    <property type="nucleotide sequence ID" value="NZ_JSVA01000007.1"/>
</dbReference>
<dbReference type="InterPro" id="IPR015659">
    <property type="entry name" value="Proline_oxidase"/>
</dbReference>
<proteinExistence type="predicted"/>
<gene>
    <name evidence="3" type="ORF">OB69_06495</name>
</gene>
<accession>A0A0L8AMF6</accession>
<dbReference type="Proteomes" id="UP000036908">
    <property type="component" value="Unassembled WGS sequence"/>
</dbReference>
<evidence type="ECO:0000313" key="4">
    <source>
        <dbReference type="Proteomes" id="UP000036908"/>
    </source>
</evidence>
<dbReference type="PATRIC" id="fig|1566026.4.peg.3127"/>
<dbReference type="Gene3D" id="3.20.20.220">
    <property type="match status" value="1"/>
</dbReference>
<feature type="domain" description="Proline dehydrogenase" evidence="2">
    <location>
        <begin position="79"/>
        <end position="376"/>
    </location>
</feature>
<dbReference type="GO" id="GO:0010133">
    <property type="term" value="P:L-proline catabolic process to L-glutamate"/>
    <property type="evidence" value="ECO:0007669"/>
    <property type="project" value="TreeGrafter"/>
</dbReference>
<sequence>MELKKFVDFDNLTNAFAARTDEALKQAHFIFSTMQSPGLVKVGMALTKWSLNVGLPVKGIIRKTIFNLFCGGETLDGCQRATNELAAFGIGAIFDYSVEGEKSEEGFDGSAQEIMRTIDRASQYEFIRFSAFKITGLAHFDLLTKIHAGEKLTEEEAAAYERVKARVDMICAEAKRKDVSVLIDAEETWIQKPVTEITRDMMAKYNTEKALVFYTFQMYAHSMLGHLKELHADAKENNYRLGAKLVRGAYMEKEAERAQEMGYENPIQPNKEATDRDFDAATEYCIKHIDDIGLFAGSHNEKSNYLVTLYLEKYGLPRDDRRVYFGQLYGMSDHISFNLAAAGYNVIKYVPYGPIKATIPYLMRRANENTSVKGQSGRELTLIKKELERRKGAKKQFAHQDKF</sequence>
<dbReference type="GO" id="GO:0071949">
    <property type="term" value="F:FAD binding"/>
    <property type="evidence" value="ECO:0007669"/>
    <property type="project" value="TreeGrafter"/>
</dbReference>
<keyword evidence="1" id="KW-0560">Oxidoreductase</keyword>
<dbReference type="SUPFAM" id="SSF51730">
    <property type="entry name" value="FAD-linked oxidoreductase"/>
    <property type="match status" value="1"/>
</dbReference>
<keyword evidence="4" id="KW-1185">Reference proteome</keyword>
<dbReference type="GO" id="GO:0004657">
    <property type="term" value="F:proline dehydrogenase activity"/>
    <property type="evidence" value="ECO:0007669"/>
    <property type="project" value="InterPro"/>
</dbReference>
<organism evidence="3 4">
    <name type="scientific">Roseivirga seohaensis subsp. aquiponti</name>
    <dbReference type="NCBI Taxonomy" id="1566026"/>
    <lineage>
        <taxon>Bacteria</taxon>
        <taxon>Pseudomonadati</taxon>
        <taxon>Bacteroidota</taxon>
        <taxon>Cytophagia</taxon>
        <taxon>Cytophagales</taxon>
        <taxon>Roseivirgaceae</taxon>
        <taxon>Roseivirga</taxon>
    </lineage>
</organism>
<dbReference type="PANTHER" id="PTHR13914">
    <property type="entry name" value="PROLINE OXIDASE"/>
    <property type="match status" value="1"/>
</dbReference>
<name>A0A0L8AMF6_9BACT</name>
<dbReference type="InterPro" id="IPR029041">
    <property type="entry name" value="FAD-linked_oxidoreductase-like"/>
</dbReference>
<dbReference type="Pfam" id="PF01619">
    <property type="entry name" value="Pro_dh"/>
    <property type="match status" value="1"/>
</dbReference>
<reference evidence="4" key="1">
    <citation type="submission" date="2014-11" db="EMBL/GenBank/DDBJ databases">
        <title>Genome sequencing of Roseivirga sp. D-25.</title>
        <authorList>
            <person name="Selvaratnam C."/>
            <person name="Thevarajoo S."/>
            <person name="Goh K.M."/>
            <person name="Eee R."/>
            <person name="Chan K.-G."/>
            <person name="Chong C.S."/>
        </authorList>
    </citation>
    <scope>NUCLEOTIDE SEQUENCE [LARGE SCALE GENOMIC DNA]</scope>
    <source>
        <strain evidence="4">D-25</strain>
    </source>
</reference>
<dbReference type="AlphaFoldDB" id="A0A0L8AMF6"/>
<comment type="caution">
    <text evidence="3">The sequence shown here is derived from an EMBL/GenBank/DDBJ whole genome shotgun (WGS) entry which is preliminary data.</text>
</comment>
<dbReference type="InterPro" id="IPR002872">
    <property type="entry name" value="Proline_DH_dom"/>
</dbReference>
<evidence type="ECO:0000313" key="3">
    <source>
        <dbReference type="EMBL" id="KOF03524.1"/>
    </source>
</evidence>
<dbReference type="OrthoDB" id="1401444at2"/>
<dbReference type="PANTHER" id="PTHR13914:SF0">
    <property type="entry name" value="PROLINE DEHYDROGENASE 1, MITOCHONDRIAL"/>
    <property type="match status" value="1"/>
</dbReference>
<evidence type="ECO:0000256" key="1">
    <source>
        <dbReference type="ARBA" id="ARBA00023002"/>
    </source>
</evidence>
<protein>
    <submittedName>
        <fullName evidence="3">Proline dehydrogenase</fullName>
    </submittedName>
</protein>
<evidence type="ECO:0000259" key="2">
    <source>
        <dbReference type="Pfam" id="PF01619"/>
    </source>
</evidence>
<dbReference type="EMBL" id="JSVA01000007">
    <property type="protein sequence ID" value="KOF03524.1"/>
    <property type="molecule type" value="Genomic_DNA"/>
</dbReference>